<keyword evidence="3" id="KW-0560">Oxidoreductase</keyword>
<comment type="similarity">
    <text evidence="1 4">Belongs to the short-chain dehydrogenases/reductases (SDR) family.</text>
</comment>
<dbReference type="PANTHER" id="PTHR43391">
    <property type="entry name" value="RETINOL DEHYDROGENASE-RELATED"/>
    <property type="match status" value="1"/>
</dbReference>
<dbReference type="RefSeq" id="WP_307293039.1">
    <property type="nucleotide sequence ID" value="NZ_JAUSXV010000001.1"/>
</dbReference>
<dbReference type="PRINTS" id="PR00080">
    <property type="entry name" value="SDRFAMILY"/>
</dbReference>
<dbReference type="EMBL" id="JAUSXV010000001">
    <property type="protein sequence ID" value="MDQ0646246.1"/>
    <property type="molecule type" value="Genomic_DNA"/>
</dbReference>
<dbReference type="SUPFAM" id="SSF51735">
    <property type="entry name" value="NAD(P)-binding Rossmann-fold domains"/>
    <property type="match status" value="1"/>
</dbReference>
<organism evidence="5 6">
    <name type="scientific">Microbacterium natoriense</name>
    <dbReference type="NCBI Taxonomy" id="284570"/>
    <lineage>
        <taxon>Bacteria</taxon>
        <taxon>Bacillati</taxon>
        <taxon>Actinomycetota</taxon>
        <taxon>Actinomycetes</taxon>
        <taxon>Micrococcales</taxon>
        <taxon>Microbacteriaceae</taxon>
        <taxon>Microbacterium</taxon>
    </lineage>
</organism>
<dbReference type="Pfam" id="PF00106">
    <property type="entry name" value="adh_short"/>
    <property type="match status" value="1"/>
</dbReference>
<sequence length="277" mass="29050">MPTLSDLNGRTAVVTGAASGIGAALAIELSAQGMNLVIGDIDGDGVNALASRLRESGARCLPMQVDMSDPGAVQAFADAAFAEFGSVELLCNNAGVLLFGKVADASLGDWQWLSAVNVQGLLNSLHSFLPRMRAQDGWKHIVNTASTHAFLDNPQGSALYTASKQAIVGITTGLRYELASEGVLVTLLCPGQVSTRILDSQRNRPSQFGPRAAEPFGTGVIPFGITPDEVAKIAVAGILAESPIVFALEESTREHFRSQVRNAWQEADHALASPIGV</sequence>
<evidence type="ECO:0000313" key="6">
    <source>
        <dbReference type="Proteomes" id="UP001244427"/>
    </source>
</evidence>
<evidence type="ECO:0000313" key="5">
    <source>
        <dbReference type="EMBL" id="MDQ0646246.1"/>
    </source>
</evidence>
<gene>
    <name evidence="5" type="ORF">QFZ53_000442</name>
</gene>
<evidence type="ECO:0000256" key="2">
    <source>
        <dbReference type="ARBA" id="ARBA00022857"/>
    </source>
</evidence>
<keyword evidence="2" id="KW-0521">NADP</keyword>
<evidence type="ECO:0000256" key="1">
    <source>
        <dbReference type="ARBA" id="ARBA00006484"/>
    </source>
</evidence>
<dbReference type="InterPro" id="IPR002347">
    <property type="entry name" value="SDR_fam"/>
</dbReference>
<dbReference type="InterPro" id="IPR036291">
    <property type="entry name" value="NAD(P)-bd_dom_sf"/>
</dbReference>
<accession>A0AAW8EVM4</accession>
<protein>
    <submittedName>
        <fullName evidence="5">NAD(P)-dependent dehydrogenase (Short-subunit alcohol dehydrogenase family)</fullName>
    </submittedName>
</protein>
<dbReference type="Gene3D" id="3.40.50.720">
    <property type="entry name" value="NAD(P)-binding Rossmann-like Domain"/>
    <property type="match status" value="1"/>
</dbReference>
<comment type="caution">
    <text evidence="5">The sequence shown here is derived from an EMBL/GenBank/DDBJ whole genome shotgun (WGS) entry which is preliminary data.</text>
</comment>
<evidence type="ECO:0000256" key="4">
    <source>
        <dbReference type="RuleBase" id="RU000363"/>
    </source>
</evidence>
<dbReference type="CDD" id="cd05233">
    <property type="entry name" value="SDR_c"/>
    <property type="match status" value="1"/>
</dbReference>
<reference evidence="5 6" key="1">
    <citation type="submission" date="2023-07" db="EMBL/GenBank/DDBJ databases">
        <title>Comparative genomics of wheat-associated soil bacteria to identify genetic determinants of phenazine resistance.</title>
        <authorList>
            <person name="Mouncey N."/>
        </authorList>
    </citation>
    <scope>NUCLEOTIDE SEQUENCE [LARGE SCALE GENOMIC DNA]</scope>
    <source>
        <strain evidence="5 6">W4I9-1</strain>
    </source>
</reference>
<dbReference type="GO" id="GO:0016491">
    <property type="term" value="F:oxidoreductase activity"/>
    <property type="evidence" value="ECO:0007669"/>
    <property type="project" value="UniProtKB-KW"/>
</dbReference>
<dbReference type="AlphaFoldDB" id="A0AAW8EVM4"/>
<dbReference type="PRINTS" id="PR00081">
    <property type="entry name" value="GDHRDH"/>
</dbReference>
<evidence type="ECO:0000256" key="3">
    <source>
        <dbReference type="ARBA" id="ARBA00023002"/>
    </source>
</evidence>
<dbReference type="Proteomes" id="UP001244427">
    <property type="component" value="Unassembled WGS sequence"/>
</dbReference>
<keyword evidence="6" id="KW-1185">Reference proteome</keyword>
<proteinExistence type="inferred from homology"/>
<name>A0AAW8EVM4_9MICO</name>
<dbReference type="PANTHER" id="PTHR43391:SF14">
    <property type="entry name" value="DEHYDROGENASE_REDUCTASE SDR FAMILY PROTEIN 7-LIKE"/>
    <property type="match status" value="1"/>
</dbReference>